<evidence type="ECO:0000256" key="3">
    <source>
        <dbReference type="ARBA" id="ARBA00022679"/>
    </source>
</evidence>
<dbReference type="GO" id="GO:0008483">
    <property type="term" value="F:transaminase activity"/>
    <property type="evidence" value="ECO:0007669"/>
    <property type="project" value="UniProtKB-KW"/>
</dbReference>
<accession>A0A1X1UQN4</accession>
<sequence length="356" mass="38266">MAEPALATSDAAEILGGLPNAVDPLALALNENPFPPLRAVRKALIKSIGSANRYPEFLPERLRRLIAGHIGVPEDRVILGAGATGVVMQVLQEMAYLGDSIAMTSPTFDGYPIIAQIARLIPEIVPLTDDGHHDLDGLADAAANARVVVLCRPHNPTGTLESIAEVVRFLRRIPQETIVLLDEAYVEFVAPEHRIDAAALVDRFPNVVVIRTFSKAYGLAGLRIGYGLGSAELSKSLWTKQVPFGMASTGLLAVAASYAAESQLLKRVRLITAERQYLQKHLAAMGIYSTDAHANFVYLPPRGRPWHEVLAGSGLQVRHYARGGARVTVGSRASSLAVLAAVEKSLGRTPRCISPR</sequence>
<keyword evidence="8" id="KW-1185">Reference proteome</keyword>
<dbReference type="InterPro" id="IPR004839">
    <property type="entry name" value="Aminotransferase_I/II_large"/>
</dbReference>
<dbReference type="GO" id="GO:0030170">
    <property type="term" value="F:pyridoxal phosphate binding"/>
    <property type="evidence" value="ECO:0007669"/>
    <property type="project" value="InterPro"/>
</dbReference>
<feature type="domain" description="Aminotransferase class I/classII large" evidence="6">
    <location>
        <begin position="24"/>
        <end position="305"/>
    </location>
</feature>
<keyword evidence="3 7" id="KW-0808">Transferase</keyword>
<evidence type="ECO:0000313" key="7">
    <source>
        <dbReference type="EMBL" id="ORV59176.1"/>
    </source>
</evidence>
<protein>
    <submittedName>
        <fullName evidence="7">Aminotransferase</fullName>
    </submittedName>
</protein>
<gene>
    <name evidence="7" type="ORF">AWC06_17540</name>
</gene>
<dbReference type="EMBL" id="LQOW01000025">
    <property type="protein sequence ID" value="ORV59176.1"/>
    <property type="molecule type" value="Genomic_DNA"/>
</dbReference>
<comment type="similarity">
    <text evidence="5">Belongs to the class-II pyridoxal-phosphate-dependent aminotransferase family.</text>
</comment>
<evidence type="ECO:0000313" key="8">
    <source>
        <dbReference type="Proteomes" id="UP000194000"/>
    </source>
</evidence>
<dbReference type="RefSeq" id="WP_085198244.1">
    <property type="nucleotide sequence ID" value="NZ_JACKVI010000014.1"/>
</dbReference>
<dbReference type="PROSITE" id="PS00599">
    <property type="entry name" value="AA_TRANSFER_CLASS_2"/>
    <property type="match status" value="1"/>
</dbReference>
<keyword evidence="4 5" id="KW-0663">Pyridoxal phosphate</keyword>
<dbReference type="STRING" id="1260918.AWC06_17540"/>
<organism evidence="7 8">
    <name type="scientific">Mycobacterium fragae</name>
    <dbReference type="NCBI Taxonomy" id="1260918"/>
    <lineage>
        <taxon>Bacteria</taxon>
        <taxon>Bacillati</taxon>
        <taxon>Actinomycetota</taxon>
        <taxon>Actinomycetes</taxon>
        <taxon>Mycobacteriales</taxon>
        <taxon>Mycobacteriaceae</taxon>
        <taxon>Mycobacterium</taxon>
    </lineage>
</organism>
<dbReference type="PANTHER" id="PTHR43643:SF3">
    <property type="entry name" value="HISTIDINOL-PHOSPHATE AMINOTRANSFERASE"/>
    <property type="match status" value="1"/>
</dbReference>
<comment type="caution">
    <text evidence="7">The sequence shown here is derived from an EMBL/GenBank/DDBJ whole genome shotgun (WGS) entry which is preliminary data.</text>
</comment>
<dbReference type="InterPro" id="IPR015422">
    <property type="entry name" value="PyrdxlP-dep_Trfase_small"/>
</dbReference>
<evidence type="ECO:0000256" key="1">
    <source>
        <dbReference type="ARBA" id="ARBA00001933"/>
    </source>
</evidence>
<proteinExistence type="inferred from homology"/>
<dbReference type="PANTHER" id="PTHR43643">
    <property type="entry name" value="HISTIDINOL-PHOSPHATE AMINOTRANSFERASE 2"/>
    <property type="match status" value="1"/>
</dbReference>
<evidence type="ECO:0000256" key="5">
    <source>
        <dbReference type="RuleBase" id="RU003693"/>
    </source>
</evidence>
<reference evidence="7 8" key="1">
    <citation type="submission" date="2016-01" db="EMBL/GenBank/DDBJ databases">
        <title>The new phylogeny of the genus Mycobacterium.</title>
        <authorList>
            <person name="Tarcisio F."/>
            <person name="Conor M."/>
            <person name="Antonella G."/>
            <person name="Elisabetta G."/>
            <person name="Giulia F.S."/>
            <person name="Sara T."/>
            <person name="Anna F."/>
            <person name="Clotilde B."/>
            <person name="Roberto B."/>
            <person name="Veronica D.S."/>
            <person name="Fabio R."/>
            <person name="Monica P."/>
            <person name="Olivier J."/>
            <person name="Enrico T."/>
            <person name="Nicola S."/>
        </authorList>
    </citation>
    <scope>NUCLEOTIDE SEQUENCE [LARGE SCALE GENOMIC DNA]</scope>
    <source>
        <strain evidence="7 8">DSM 45731</strain>
    </source>
</reference>
<name>A0A1X1UQN4_9MYCO</name>
<dbReference type="Pfam" id="PF00155">
    <property type="entry name" value="Aminotran_1_2"/>
    <property type="match status" value="1"/>
</dbReference>
<evidence type="ECO:0000256" key="4">
    <source>
        <dbReference type="ARBA" id="ARBA00022898"/>
    </source>
</evidence>
<dbReference type="Gene3D" id="3.90.1150.10">
    <property type="entry name" value="Aspartate Aminotransferase, domain 1"/>
    <property type="match status" value="1"/>
</dbReference>
<dbReference type="AlphaFoldDB" id="A0A1X1UQN4"/>
<evidence type="ECO:0000256" key="2">
    <source>
        <dbReference type="ARBA" id="ARBA00022576"/>
    </source>
</evidence>
<dbReference type="Gene3D" id="3.40.640.10">
    <property type="entry name" value="Type I PLP-dependent aspartate aminotransferase-like (Major domain)"/>
    <property type="match status" value="1"/>
</dbReference>
<dbReference type="InterPro" id="IPR050106">
    <property type="entry name" value="HistidinolP_aminotransfase"/>
</dbReference>
<keyword evidence="2 7" id="KW-0032">Aminotransferase</keyword>
<evidence type="ECO:0000259" key="6">
    <source>
        <dbReference type="Pfam" id="PF00155"/>
    </source>
</evidence>
<dbReference type="Proteomes" id="UP000194000">
    <property type="component" value="Unassembled WGS sequence"/>
</dbReference>
<dbReference type="InterPro" id="IPR015421">
    <property type="entry name" value="PyrdxlP-dep_Trfase_major"/>
</dbReference>
<comment type="cofactor">
    <cofactor evidence="1 5">
        <name>pyridoxal 5'-phosphate</name>
        <dbReference type="ChEBI" id="CHEBI:597326"/>
    </cofactor>
</comment>
<dbReference type="InterPro" id="IPR015424">
    <property type="entry name" value="PyrdxlP-dep_Trfase"/>
</dbReference>
<dbReference type="CDD" id="cd00609">
    <property type="entry name" value="AAT_like"/>
    <property type="match status" value="1"/>
</dbReference>
<dbReference type="OrthoDB" id="9809616at2"/>
<dbReference type="SUPFAM" id="SSF53383">
    <property type="entry name" value="PLP-dependent transferases"/>
    <property type="match status" value="1"/>
</dbReference>
<dbReference type="InterPro" id="IPR001917">
    <property type="entry name" value="Aminotrans_II_pyridoxalP_BS"/>
</dbReference>